<comment type="caution">
    <text evidence="2">The sequence shown here is derived from an EMBL/GenBank/DDBJ whole genome shotgun (WGS) entry which is preliminary data.</text>
</comment>
<keyword evidence="1" id="KW-0812">Transmembrane</keyword>
<organism evidence="2 3">
    <name type="scientific">Anthostomella pinea</name>
    <dbReference type="NCBI Taxonomy" id="933095"/>
    <lineage>
        <taxon>Eukaryota</taxon>
        <taxon>Fungi</taxon>
        <taxon>Dikarya</taxon>
        <taxon>Ascomycota</taxon>
        <taxon>Pezizomycotina</taxon>
        <taxon>Sordariomycetes</taxon>
        <taxon>Xylariomycetidae</taxon>
        <taxon>Xylariales</taxon>
        <taxon>Xylariaceae</taxon>
        <taxon>Anthostomella</taxon>
    </lineage>
</organism>
<evidence type="ECO:0000313" key="3">
    <source>
        <dbReference type="Proteomes" id="UP001295740"/>
    </source>
</evidence>
<dbReference type="InterPro" id="IPR040632">
    <property type="entry name" value="Sulfotransfer_4"/>
</dbReference>
<dbReference type="Pfam" id="PF17784">
    <property type="entry name" value="Sulfotransfer_4"/>
    <property type="match status" value="1"/>
</dbReference>
<gene>
    <name evidence="2" type="ORF">KHLLAP_LOCUS5610</name>
</gene>
<proteinExistence type="predicted"/>
<dbReference type="InterPro" id="IPR027417">
    <property type="entry name" value="P-loop_NTPase"/>
</dbReference>
<accession>A0AAI8VHS8</accession>
<dbReference type="Proteomes" id="UP001295740">
    <property type="component" value="Unassembled WGS sequence"/>
</dbReference>
<sequence>MAEKSSAQREVQGDVVTPFGVGSPRKVPMKVIVGGPGRTGTASMKTALEILGFPCYHAFNLWEDSTEHMEGWNRAIEAKYHGKATFGRYDWDEILGNHLATVDAPSAFFAPELAAAYPDAKVIILNREPEAWVRSCLAAFGGMRPASHLRFIFWLLIRWDAFLLAFARHMNLKQADIWGFEWDDADAREKALRWFDEYYADCRARIPEDRRIEFRVQDGWEPLCRHLGVPVPTVRVGDGPERVQVPFPWTNDAAMFKVALGDMRRRKMKGALRLWVEKICIFGAVGFGVYKSWPLAAAWLGRQSA</sequence>
<keyword evidence="1" id="KW-1133">Transmembrane helix</keyword>
<evidence type="ECO:0000256" key="1">
    <source>
        <dbReference type="SAM" id="Phobius"/>
    </source>
</evidence>
<evidence type="ECO:0000313" key="2">
    <source>
        <dbReference type="EMBL" id="CAJ2505142.1"/>
    </source>
</evidence>
<dbReference type="AlphaFoldDB" id="A0AAI8VHS8"/>
<dbReference type="EMBL" id="CAUWAG010000007">
    <property type="protein sequence ID" value="CAJ2505142.1"/>
    <property type="molecule type" value="Genomic_DNA"/>
</dbReference>
<dbReference type="Gene3D" id="3.40.50.300">
    <property type="entry name" value="P-loop containing nucleotide triphosphate hydrolases"/>
    <property type="match status" value="1"/>
</dbReference>
<protein>
    <submittedName>
        <fullName evidence="2">Uu.00g125360.m01.CDS01</fullName>
    </submittedName>
</protein>
<dbReference type="PANTHER" id="PTHR36978:SF4">
    <property type="entry name" value="P-LOOP CONTAINING NUCLEOSIDE TRIPHOSPHATE HYDROLASE PROTEIN"/>
    <property type="match status" value="1"/>
</dbReference>
<dbReference type="SUPFAM" id="SSF52540">
    <property type="entry name" value="P-loop containing nucleoside triphosphate hydrolases"/>
    <property type="match status" value="1"/>
</dbReference>
<reference evidence="2" key="1">
    <citation type="submission" date="2023-10" db="EMBL/GenBank/DDBJ databases">
        <authorList>
            <person name="Hackl T."/>
        </authorList>
    </citation>
    <scope>NUCLEOTIDE SEQUENCE</scope>
</reference>
<feature type="transmembrane region" description="Helical" evidence="1">
    <location>
        <begin position="272"/>
        <end position="290"/>
    </location>
</feature>
<dbReference type="PANTHER" id="PTHR36978">
    <property type="entry name" value="P-LOOP CONTAINING NUCLEOTIDE TRIPHOSPHATE HYDROLASE"/>
    <property type="match status" value="1"/>
</dbReference>
<keyword evidence="1" id="KW-0472">Membrane</keyword>
<keyword evidence="3" id="KW-1185">Reference proteome</keyword>
<name>A0AAI8VHS8_9PEZI</name>